<evidence type="ECO:0000256" key="9">
    <source>
        <dbReference type="ARBA" id="ARBA00023002"/>
    </source>
</evidence>
<name>A0A9P6DDZ5_PLEER</name>
<dbReference type="Pfam" id="PF00067">
    <property type="entry name" value="p450"/>
    <property type="match status" value="1"/>
</dbReference>
<dbReference type="SUPFAM" id="SSF48264">
    <property type="entry name" value="Cytochrome P450"/>
    <property type="match status" value="1"/>
</dbReference>
<dbReference type="InterPro" id="IPR001128">
    <property type="entry name" value="Cyt_P450"/>
</dbReference>
<proteinExistence type="inferred from homology"/>
<dbReference type="GO" id="GO:0016020">
    <property type="term" value="C:membrane"/>
    <property type="evidence" value="ECO:0007669"/>
    <property type="project" value="UniProtKB-SubCell"/>
</dbReference>
<evidence type="ECO:0000256" key="4">
    <source>
        <dbReference type="ARBA" id="ARBA00010617"/>
    </source>
</evidence>
<reference evidence="15" key="1">
    <citation type="submission" date="2020-11" db="EMBL/GenBank/DDBJ databases">
        <authorList>
            <consortium name="DOE Joint Genome Institute"/>
            <person name="Ahrendt S."/>
            <person name="Riley R."/>
            <person name="Andreopoulos W."/>
            <person name="Labutti K."/>
            <person name="Pangilinan J."/>
            <person name="Ruiz-Duenas F.J."/>
            <person name="Barrasa J.M."/>
            <person name="Sanchez-Garcia M."/>
            <person name="Camarero S."/>
            <person name="Miyauchi S."/>
            <person name="Serrano A."/>
            <person name="Linde D."/>
            <person name="Babiker R."/>
            <person name="Drula E."/>
            <person name="Ayuso-Fernandez I."/>
            <person name="Pacheco R."/>
            <person name="Padilla G."/>
            <person name="Ferreira P."/>
            <person name="Barriuso J."/>
            <person name="Kellner H."/>
            <person name="Castanera R."/>
            <person name="Alfaro M."/>
            <person name="Ramirez L."/>
            <person name="Pisabarro A.G."/>
            <person name="Kuo A."/>
            <person name="Tritt A."/>
            <person name="Lipzen A."/>
            <person name="He G."/>
            <person name="Yan M."/>
            <person name="Ng V."/>
            <person name="Cullen D."/>
            <person name="Martin F."/>
            <person name="Rosso M.-N."/>
            <person name="Henrissat B."/>
            <person name="Hibbett D."/>
            <person name="Martinez A.T."/>
            <person name="Grigoriev I.V."/>
        </authorList>
    </citation>
    <scope>NUCLEOTIDE SEQUENCE</scope>
    <source>
        <strain evidence="15">ATCC 90797</strain>
    </source>
</reference>
<evidence type="ECO:0000313" key="15">
    <source>
        <dbReference type="EMBL" id="KAF9493449.1"/>
    </source>
</evidence>
<evidence type="ECO:0000256" key="2">
    <source>
        <dbReference type="ARBA" id="ARBA00004370"/>
    </source>
</evidence>
<accession>A0A9P6DDZ5</accession>
<evidence type="ECO:0000256" key="11">
    <source>
        <dbReference type="ARBA" id="ARBA00023033"/>
    </source>
</evidence>
<dbReference type="GO" id="GO:0005506">
    <property type="term" value="F:iron ion binding"/>
    <property type="evidence" value="ECO:0007669"/>
    <property type="project" value="InterPro"/>
</dbReference>
<dbReference type="OrthoDB" id="1470350at2759"/>
<dbReference type="AlphaFoldDB" id="A0A9P6DDZ5"/>
<evidence type="ECO:0000256" key="3">
    <source>
        <dbReference type="ARBA" id="ARBA00004721"/>
    </source>
</evidence>
<sequence length="511" mass="56522">MRQSLTIVSAILTIFVVSRVRKFYSGLKAVSGLPGPRVLFWPLSLLGALIPTTWWHAGITYKYFGSEVFAVVPFLLGPPGIYISNLDVAHQILASSRSALTFKKTSGVKFTLGIWGGNISSTEGDVWRKHRRVLGPAFDNKMNTHVWLRTIHTYHDMVAAEGWGERDSVEIPVVQAITFKLTTLIIGHCGFGLPFDWTSPARLPDGSMSIQEGIHMVADPTLGGLAMSLPEWVYKLPFTGTLRNVRLAHDGLTRFMHEQVADRKAALSGFLDGSAKPGEDVLSRLVIANEAESEKLKLTDDEVVGNVFALLLAGYETTGYSIAAALGCVSLHRDIQDEVCKQIEEVVGYTRDPDVDDFPKLTKVLGVFFEAVRMFPGGHIVLREAGEDTTITLPDPVAEAGRKTIPILKGTQIVVDMVGIQHNPRYFNEPEKFKPSRWEGIASDSEAFSAFSFGPRTCLGRKFAIVEAWWVEPLLRPGETEETWRKRALDARAGMTLYVSDVPVRLVRRAV</sequence>
<evidence type="ECO:0000256" key="1">
    <source>
        <dbReference type="ARBA" id="ARBA00001971"/>
    </source>
</evidence>
<keyword evidence="6" id="KW-0812">Transmembrane</keyword>
<evidence type="ECO:0000256" key="12">
    <source>
        <dbReference type="ARBA" id="ARBA00023136"/>
    </source>
</evidence>
<protein>
    <submittedName>
        <fullName evidence="15">Cytochrome P450</fullName>
    </submittedName>
</protein>
<evidence type="ECO:0000256" key="14">
    <source>
        <dbReference type="RuleBase" id="RU000461"/>
    </source>
</evidence>
<gene>
    <name evidence="15" type="ORF">BDN71DRAFT_1483461</name>
</gene>
<dbReference type="EMBL" id="MU154585">
    <property type="protein sequence ID" value="KAF9493449.1"/>
    <property type="molecule type" value="Genomic_DNA"/>
</dbReference>
<keyword evidence="7 13" id="KW-0479">Metal-binding</keyword>
<evidence type="ECO:0000256" key="7">
    <source>
        <dbReference type="ARBA" id="ARBA00022723"/>
    </source>
</evidence>
<organism evidence="15 16">
    <name type="scientific">Pleurotus eryngii</name>
    <name type="common">Boletus of the steppes</name>
    <dbReference type="NCBI Taxonomy" id="5323"/>
    <lineage>
        <taxon>Eukaryota</taxon>
        <taxon>Fungi</taxon>
        <taxon>Dikarya</taxon>
        <taxon>Basidiomycota</taxon>
        <taxon>Agaricomycotina</taxon>
        <taxon>Agaricomycetes</taxon>
        <taxon>Agaricomycetidae</taxon>
        <taxon>Agaricales</taxon>
        <taxon>Pleurotineae</taxon>
        <taxon>Pleurotaceae</taxon>
        <taxon>Pleurotus</taxon>
    </lineage>
</organism>
<keyword evidence="5 13" id="KW-0349">Heme</keyword>
<evidence type="ECO:0000256" key="8">
    <source>
        <dbReference type="ARBA" id="ARBA00022989"/>
    </source>
</evidence>
<comment type="caution">
    <text evidence="15">The sequence shown here is derived from an EMBL/GenBank/DDBJ whole genome shotgun (WGS) entry which is preliminary data.</text>
</comment>
<dbReference type="InterPro" id="IPR017972">
    <property type="entry name" value="Cyt_P450_CS"/>
</dbReference>
<keyword evidence="16" id="KW-1185">Reference proteome</keyword>
<keyword evidence="9 14" id="KW-0560">Oxidoreductase</keyword>
<keyword evidence="10 13" id="KW-0408">Iron</keyword>
<keyword evidence="8" id="KW-1133">Transmembrane helix</keyword>
<comment type="cofactor">
    <cofactor evidence="1 13">
        <name>heme</name>
        <dbReference type="ChEBI" id="CHEBI:30413"/>
    </cofactor>
</comment>
<dbReference type="InterPro" id="IPR036396">
    <property type="entry name" value="Cyt_P450_sf"/>
</dbReference>
<dbReference type="PRINTS" id="PR00463">
    <property type="entry name" value="EP450I"/>
</dbReference>
<keyword evidence="11 14" id="KW-0503">Monooxygenase</keyword>
<evidence type="ECO:0000256" key="5">
    <source>
        <dbReference type="ARBA" id="ARBA00022617"/>
    </source>
</evidence>
<dbReference type="InterPro" id="IPR002401">
    <property type="entry name" value="Cyt_P450_E_grp-I"/>
</dbReference>
<evidence type="ECO:0000256" key="10">
    <source>
        <dbReference type="ARBA" id="ARBA00023004"/>
    </source>
</evidence>
<dbReference type="Gene3D" id="1.10.630.10">
    <property type="entry name" value="Cytochrome P450"/>
    <property type="match status" value="1"/>
</dbReference>
<keyword evidence="12" id="KW-0472">Membrane</keyword>
<comment type="similarity">
    <text evidence="4 14">Belongs to the cytochrome P450 family.</text>
</comment>
<dbReference type="GO" id="GO:0004497">
    <property type="term" value="F:monooxygenase activity"/>
    <property type="evidence" value="ECO:0007669"/>
    <property type="project" value="UniProtKB-KW"/>
</dbReference>
<dbReference type="GO" id="GO:0020037">
    <property type="term" value="F:heme binding"/>
    <property type="evidence" value="ECO:0007669"/>
    <property type="project" value="InterPro"/>
</dbReference>
<dbReference type="GO" id="GO:0016705">
    <property type="term" value="F:oxidoreductase activity, acting on paired donors, with incorporation or reduction of molecular oxygen"/>
    <property type="evidence" value="ECO:0007669"/>
    <property type="project" value="InterPro"/>
</dbReference>
<dbReference type="InterPro" id="IPR050121">
    <property type="entry name" value="Cytochrome_P450_monoxygenase"/>
</dbReference>
<evidence type="ECO:0000313" key="16">
    <source>
        <dbReference type="Proteomes" id="UP000807025"/>
    </source>
</evidence>
<dbReference type="PANTHER" id="PTHR24305:SF166">
    <property type="entry name" value="CYTOCHROME P450 12A4, MITOCHONDRIAL-RELATED"/>
    <property type="match status" value="1"/>
</dbReference>
<dbReference type="Proteomes" id="UP000807025">
    <property type="component" value="Unassembled WGS sequence"/>
</dbReference>
<evidence type="ECO:0000256" key="6">
    <source>
        <dbReference type="ARBA" id="ARBA00022692"/>
    </source>
</evidence>
<dbReference type="PROSITE" id="PS00086">
    <property type="entry name" value="CYTOCHROME_P450"/>
    <property type="match status" value="1"/>
</dbReference>
<feature type="binding site" description="axial binding residue" evidence="13">
    <location>
        <position position="458"/>
    </location>
    <ligand>
        <name>heme</name>
        <dbReference type="ChEBI" id="CHEBI:30413"/>
    </ligand>
    <ligandPart>
        <name>Fe</name>
        <dbReference type="ChEBI" id="CHEBI:18248"/>
    </ligandPart>
</feature>
<comment type="pathway">
    <text evidence="3">Secondary metabolite biosynthesis; terpenoid biosynthesis.</text>
</comment>
<evidence type="ECO:0000256" key="13">
    <source>
        <dbReference type="PIRSR" id="PIRSR602401-1"/>
    </source>
</evidence>
<comment type="subcellular location">
    <subcellularLocation>
        <location evidence="2">Membrane</location>
    </subcellularLocation>
</comment>
<dbReference type="PANTHER" id="PTHR24305">
    <property type="entry name" value="CYTOCHROME P450"/>
    <property type="match status" value="1"/>
</dbReference>